<feature type="non-terminal residue" evidence="1">
    <location>
        <position position="1"/>
    </location>
</feature>
<organism evidence="1 2">
    <name type="scientific">Ixodes persulcatus</name>
    <name type="common">Taiga tick</name>
    <dbReference type="NCBI Taxonomy" id="34615"/>
    <lineage>
        <taxon>Eukaryota</taxon>
        <taxon>Metazoa</taxon>
        <taxon>Ecdysozoa</taxon>
        <taxon>Arthropoda</taxon>
        <taxon>Chelicerata</taxon>
        <taxon>Arachnida</taxon>
        <taxon>Acari</taxon>
        <taxon>Parasitiformes</taxon>
        <taxon>Ixodida</taxon>
        <taxon>Ixodoidea</taxon>
        <taxon>Ixodidae</taxon>
        <taxon>Ixodinae</taxon>
        <taxon>Ixodes</taxon>
    </lineage>
</organism>
<evidence type="ECO:0000313" key="1">
    <source>
        <dbReference type="EMBL" id="KAG0436512.1"/>
    </source>
</evidence>
<keyword evidence="2" id="KW-1185">Reference proteome</keyword>
<reference evidence="1 2" key="1">
    <citation type="journal article" date="2020" name="Cell">
        <title>Large-Scale Comparative Analyses of Tick Genomes Elucidate Their Genetic Diversity and Vector Capacities.</title>
        <authorList>
            <consortium name="Tick Genome and Microbiome Consortium (TIGMIC)"/>
            <person name="Jia N."/>
            <person name="Wang J."/>
            <person name="Shi W."/>
            <person name="Du L."/>
            <person name="Sun Y."/>
            <person name="Zhan W."/>
            <person name="Jiang J.F."/>
            <person name="Wang Q."/>
            <person name="Zhang B."/>
            <person name="Ji P."/>
            <person name="Bell-Sakyi L."/>
            <person name="Cui X.M."/>
            <person name="Yuan T.T."/>
            <person name="Jiang B.G."/>
            <person name="Yang W.F."/>
            <person name="Lam T.T."/>
            <person name="Chang Q.C."/>
            <person name="Ding S.J."/>
            <person name="Wang X.J."/>
            <person name="Zhu J.G."/>
            <person name="Ruan X.D."/>
            <person name="Zhao L."/>
            <person name="Wei J.T."/>
            <person name="Ye R.Z."/>
            <person name="Que T.C."/>
            <person name="Du C.H."/>
            <person name="Zhou Y.H."/>
            <person name="Cheng J.X."/>
            <person name="Dai P.F."/>
            <person name="Guo W.B."/>
            <person name="Han X.H."/>
            <person name="Huang E.J."/>
            <person name="Li L.F."/>
            <person name="Wei W."/>
            <person name="Gao Y.C."/>
            <person name="Liu J.Z."/>
            <person name="Shao H.Z."/>
            <person name="Wang X."/>
            <person name="Wang C.C."/>
            <person name="Yang T.C."/>
            <person name="Huo Q.B."/>
            <person name="Li W."/>
            <person name="Chen H.Y."/>
            <person name="Chen S.E."/>
            <person name="Zhou L.G."/>
            <person name="Ni X.B."/>
            <person name="Tian J.H."/>
            <person name="Sheng Y."/>
            <person name="Liu T."/>
            <person name="Pan Y.S."/>
            <person name="Xia L.Y."/>
            <person name="Li J."/>
            <person name="Zhao F."/>
            <person name="Cao W.C."/>
        </authorList>
    </citation>
    <scope>NUCLEOTIDE SEQUENCE [LARGE SCALE GENOMIC DNA]</scope>
    <source>
        <strain evidence="1">Iper-2018</strain>
    </source>
</reference>
<sequence>LLALKVVGIAGWCYLEEDSALCHVICDGDYQLCFAAKSGVFIGGINEPWAMSSCNVETRTPTKAGERHSGFGAWNRRHVGSTAYHFPTVHA</sequence>
<name>A0AC60QM42_IXOPE</name>
<protein>
    <submittedName>
        <fullName evidence="1">Uncharacterized protein</fullName>
    </submittedName>
</protein>
<evidence type="ECO:0000313" key="2">
    <source>
        <dbReference type="Proteomes" id="UP000805193"/>
    </source>
</evidence>
<dbReference type="EMBL" id="JABSTQ010006903">
    <property type="protein sequence ID" value="KAG0436512.1"/>
    <property type="molecule type" value="Genomic_DNA"/>
</dbReference>
<accession>A0AC60QM42</accession>
<gene>
    <name evidence="1" type="ORF">HPB47_017906</name>
</gene>
<proteinExistence type="predicted"/>
<dbReference type="Proteomes" id="UP000805193">
    <property type="component" value="Unassembled WGS sequence"/>
</dbReference>
<feature type="non-terminal residue" evidence="1">
    <location>
        <position position="91"/>
    </location>
</feature>
<comment type="caution">
    <text evidence="1">The sequence shown here is derived from an EMBL/GenBank/DDBJ whole genome shotgun (WGS) entry which is preliminary data.</text>
</comment>